<evidence type="ECO:0000313" key="4">
    <source>
        <dbReference type="Proteomes" id="UP001165060"/>
    </source>
</evidence>
<sequence>MAAAPHSQPLILFCGWLEKANKSHLVGMFARRYLVLTPTALHWFEAPLGSTPSSYSSETAPVLFGNHKGAVPIVDIRSLSFQDGVLTLVSEVKEGQTQTLQMKDAETKSRSSPSVADWYEALEHARAAIDPSAAETNRSRLMSGMSRSRARGSSVSGSYMPSVPPIAIVTSADDSVVVLAKPKYDEGVKFSKPSTRLGKDVVVYLDDGERVEVELKKGDSEVDVAHPVLGPLCLKMSYRVSGISMPPEGVLVVLLAAILGLSARASIDGVDHIAFPKSLLTYALTALFALIFYKDAAMSDLSTATFTFSLGPKTIAKKAAPTKEALAADAELAKTGGEGNLEHTCVHAATQIFATCYDKETKVIKVKELLEGCEAFLEILRANGPSMMLAVKDFQNNIKKGKMQYEKDVEA</sequence>
<evidence type="ECO:0000313" key="3">
    <source>
        <dbReference type="EMBL" id="GMI26970.1"/>
    </source>
</evidence>
<organism evidence="3 4">
    <name type="scientific">Tetraparma gracilis</name>
    <dbReference type="NCBI Taxonomy" id="2962635"/>
    <lineage>
        <taxon>Eukaryota</taxon>
        <taxon>Sar</taxon>
        <taxon>Stramenopiles</taxon>
        <taxon>Ochrophyta</taxon>
        <taxon>Bolidophyceae</taxon>
        <taxon>Parmales</taxon>
        <taxon>Triparmaceae</taxon>
        <taxon>Tetraparma</taxon>
    </lineage>
</organism>
<feature type="domain" description="PH" evidence="2">
    <location>
        <begin position="10"/>
        <end position="127"/>
    </location>
</feature>
<name>A0ABQ6MJE8_9STRA</name>
<reference evidence="3 4" key="1">
    <citation type="journal article" date="2023" name="Commun. Biol.">
        <title>Genome analysis of Parmales, the sister group of diatoms, reveals the evolutionary specialization of diatoms from phago-mixotrophs to photoautotrophs.</title>
        <authorList>
            <person name="Ban H."/>
            <person name="Sato S."/>
            <person name="Yoshikawa S."/>
            <person name="Yamada K."/>
            <person name="Nakamura Y."/>
            <person name="Ichinomiya M."/>
            <person name="Sato N."/>
            <person name="Blanc-Mathieu R."/>
            <person name="Endo H."/>
            <person name="Kuwata A."/>
            <person name="Ogata H."/>
        </authorList>
    </citation>
    <scope>NUCLEOTIDE SEQUENCE [LARGE SCALE GENOMIC DNA]</scope>
</reference>
<gene>
    <name evidence="3" type="ORF">TeGR_g3571</name>
</gene>
<dbReference type="SUPFAM" id="SSF50729">
    <property type="entry name" value="PH domain-like"/>
    <property type="match status" value="1"/>
</dbReference>
<evidence type="ECO:0000259" key="2">
    <source>
        <dbReference type="PROSITE" id="PS50003"/>
    </source>
</evidence>
<keyword evidence="4" id="KW-1185">Reference proteome</keyword>
<dbReference type="PROSITE" id="PS50003">
    <property type="entry name" value="PH_DOMAIN"/>
    <property type="match status" value="1"/>
</dbReference>
<dbReference type="InterPro" id="IPR001849">
    <property type="entry name" value="PH_domain"/>
</dbReference>
<protein>
    <recommendedName>
        <fullName evidence="2">PH domain-containing protein</fullName>
    </recommendedName>
</protein>
<dbReference type="Proteomes" id="UP001165060">
    <property type="component" value="Unassembled WGS sequence"/>
</dbReference>
<feature type="compositionally biased region" description="Low complexity" evidence="1">
    <location>
        <begin position="139"/>
        <end position="156"/>
    </location>
</feature>
<dbReference type="Gene3D" id="2.30.29.30">
    <property type="entry name" value="Pleckstrin-homology domain (PH domain)/Phosphotyrosine-binding domain (PTB)"/>
    <property type="match status" value="1"/>
</dbReference>
<comment type="caution">
    <text evidence="3">The sequence shown here is derived from an EMBL/GenBank/DDBJ whole genome shotgun (WGS) entry which is preliminary data.</text>
</comment>
<feature type="non-terminal residue" evidence="3">
    <location>
        <position position="411"/>
    </location>
</feature>
<accession>A0ABQ6MJE8</accession>
<proteinExistence type="predicted"/>
<feature type="region of interest" description="Disordered" evidence="1">
    <location>
        <begin position="133"/>
        <end position="156"/>
    </location>
</feature>
<evidence type="ECO:0000256" key="1">
    <source>
        <dbReference type="SAM" id="MobiDB-lite"/>
    </source>
</evidence>
<dbReference type="EMBL" id="BRYB01004182">
    <property type="protein sequence ID" value="GMI26970.1"/>
    <property type="molecule type" value="Genomic_DNA"/>
</dbReference>
<dbReference type="InterPro" id="IPR011993">
    <property type="entry name" value="PH-like_dom_sf"/>
</dbReference>